<accession>A0A6A6I0D7</accession>
<evidence type="ECO:0000256" key="1">
    <source>
        <dbReference type="SAM" id="MobiDB-lite"/>
    </source>
</evidence>
<feature type="compositionally biased region" description="Polar residues" evidence="1">
    <location>
        <begin position="28"/>
        <end position="44"/>
    </location>
</feature>
<proteinExistence type="predicted"/>
<dbReference type="RefSeq" id="XP_033678446.1">
    <property type="nucleotide sequence ID" value="XM_033819480.1"/>
</dbReference>
<dbReference type="EMBL" id="ML987205">
    <property type="protein sequence ID" value="KAF2243442.1"/>
    <property type="molecule type" value="Genomic_DNA"/>
</dbReference>
<gene>
    <name evidence="3" type="ORF">BU26DRAFT_117827</name>
</gene>
<dbReference type="Proteomes" id="UP000800094">
    <property type="component" value="Unassembled WGS sequence"/>
</dbReference>
<name>A0A6A6I0D7_9PLEO</name>
<feature type="domain" description="2EXR" evidence="2">
    <location>
        <begin position="94"/>
        <end position="176"/>
    </location>
</feature>
<evidence type="ECO:0000313" key="4">
    <source>
        <dbReference type="Proteomes" id="UP000800094"/>
    </source>
</evidence>
<feature type="region of interest" description="Disordered" evidence="1">
    <location>
        <begin position="28"/>
        <end position="47"/>
    </location>
</feature>
<sequence>MASQQHIDEKIRIIPWADKSTVEWQRRPAQQSTTLEQTAQSKASVDNLADDSSWPVLLEPRTTLSEPPTRRLVWRLHPRPKACSPSNIDPERAFTCFSALPSELRLMIWHEAFDATSTLRPPTIRQIPHSPYMAKEPSPVLTRVNRESRSESRKFYKIQTITFLELSPPMVLFFNPGVYTLFLDTKPRPEDYHPRHPAARCYCAEQAGTVEPCLCTIGRQTPILWPAHLPSPPPCPCPHASLMARQMHFLTLFYASGTRRIAHIALHVHATDRKWAVQLPVWLSMAFWHATRVTLVVHPETKLPDLAEAWSVYREPFVQYRRYSGWSANMRLWVADEVWRCWWRLGAGEARTDWRQESRKGAVKLDHLLEAGL</sequence>
<dbReference type="InterPro" id="IPR045518">
    <property type="entry name" value="2EXR"/>
</dbReference>
<evidence type="ECO:0000313" key="3">
    <source>
        <dbReference type="EMBL" id="KAF2243442.1"/>
    </source>
</evidence>
<protein>
    <recommendedName>
        <fullName evidence="2">2EXR domain-containing protein</fullName>
    </recommendedName>
</protein>
<reference evidence="3" key="1">
    <citation type="journal article" date="2020" name="Stud. Mycol.">
        <title>101 Dothideomycetes genomes: a test case for predicting lifestyles and emergence of pathogens.</title>
        <authorList>
            <person name="Haridas S."/>
            <person name="Albert R."/>
            <person name="Binder M."/>
            <person name="Bloem J."/>
            <person name="Labutti K."/>
            <person name="Salamov A."/>
            <person name="Andreopoulos B."/>
            <person name="Baker S."/>
            <person name="Barry K."/>
            <person name="Bills G."/>
            <person name="Bluhm B."/>
            <person name="Cannon C."/>
            <person name="Castanera R."/>
            <person name="Culley D."/>
            <person name="Daum C."/>
            <person name="Ezra D."/>
            <person name="Gonzalez J."/>
            <person name="Henrissat B."/>
            <person name="Kuo A."/>
            <person name="Liang C."/>
            <person name="Lipzen A."/>
            <person name="Lutzoni F."/>
            <person name="Magnuson J."/>
            <person name="Mondo S."/>
            <person name="Nolan M."/>
            <person name="Ohm R."/>
            <person name="Pangilinan J."/>
            <person name="Park H.-J."/>
            <person name="Ramirez L."/>
            <person name="Alfaro M."/>
            <person name="Sun H."/>
            <person name="Tritt A."/>
            <person name="Yoshinaga Y."/>
            <person name="Zwiers L.-H."/>
            <person name="Turgeon B."/>
            <person name="Goodwin S."/>
            <person name="Spatafora J."/>
            <person name="Crous P."/>
            <person name="Grigoriev I."/>
        </authorList>
    </citation>
    <scope>NUCLEOTIDE SEQUENCE</scope>
    <source>
        <strain evidence="3">CBS 122368</strain>
    </source>
</reference>
<dbReference type="AlphaFoldDB" id="A0A6A6I0D7"/>
<dbReference type="GeneID" id="54572810"/>
<dbReference type="Pfam" id="PF20150">
    <property type="entry name" value="2EXR"/>
    <property type="match status" value="1"/>
</dbReference>
<organism evidence="3 4">
    <name type="scientific">Trematosphaeria pertusa</name>
    <dbReference type="NCBI Taxonomy" id="390896"/>
    <lineage>
        <taxon>Eukaryota</taxon>
        <taxon>Fungi</taxon>
        <taxon>Dikarya</taxon>
        <taxon>Ascomycota</taxon>
        <taxon>Pezizomycotina</taxon>
        <taxon>Dothideomycetes</taxon>
        <taxon>Pleosporomycetidae</taxon>
        <taxon>Pleosporales</taxon>
        <taxon>Massarineae</taxon>
        <taxon>Trematosphaeriaceae</taxon>
        <taxon>Trematosphaeria</taxon>
    </lineage>
</organism>
<dbReference type="OrthoDB" id="3561020at2759"/>
<keyword evidence="4" id="KW-1185">Reference proteome</keyword>
<evidence type="ECO:0000259" key="2">
    <source>
        <dbReference type="Pfam" id="PF20150"/>
    </source>
</evidence>